<feature type="region of interest" description="Disordered" evidence="1">
    <location>
        <begin position="229"/>
        <end position="260"/>
    </location>
</feature>
<reference evidence="3 4" key="1">
    <citation type="submission" date="2020-06" db="EMBL/GenBank/DDBJ databases">
        <authorList>
            <consortium name="Wellcome Sanger Institute Data Sharing"/>
        </authorList>
    </citation>
    <scope>NUCLEOTIDE SEQUENCE [LARGE SCALE GENOMIC DNA]</scope>
</reference>
<organism evidence="3 4">
    <name type="scientific">Denticeps clupeoides</name>
    <name type="common">denticle herring</name>
    <dbReference type="NCBI Taxonomy" id="299321"/>
    <lineage>
        <taxon>Eukaryota</taxon>
        <taxon>Metazoa</taxon>
        <taxon>Chordata</taxon>
        <taxon>Craniata</taxon>
        <taxon>Vertebrata</taxon>
        <taxon>Euteleostomi</taxon>
        <taxon>Actinopterygii</taxon>
        <taxon>Neopterygii</taxon>
        <taxon>Teleostei</taxon>
        <taxon>Clupei</taxon>
        <taxon>Clupeiformes</taxon>
        <taxon>Denticipitoidei</taxon>
        <taxon>Denticipitidae</taxon>
        <taxon>Denticeps</taxon>
    </lineage>
</organism>
<protein>
    <recommendedName>
        <fullName evidence="2">RGS domain-containing protein</fullName>
    </recommendedName>
</protein>
<dbReference type="Gene3D" id="1.10.196.10">
    <property type="match status" value="1"/>
</dbReference>
<sequence>MRAVDAGGRDMSCVTLAKACNGSACKTRDRKTSWSRFGYFLKNSALHRRPRMPTTDELDQWAESLDVLLGHKYGVVAFKIFSKMEFCEENVEFWLACEEFKRIKSSRKLAAKAKRIYEEFIESESPQEVRNINVTYMVAKRVRKQTRNRKVAGSNPRPPRSLSWCPHLTKIQRTHFTKTNHRCSADQLGLYDEGHDPEEPSTPNRLMLPPGSEEGLHLDGEQLVPAVPGVGRLRKPSHSRTEERGASRRLNGPNQHVPQTSSGLRTFQELFIHFFNPHNVVLSYRALLKLSKGVGTGFCRSGSTLILTYRRLL</sequence>
<dbReference type="PANTHER" id="PTHR10845">
    <property type="entry name" value="REGULATOR OF G PROTEIN SIGNALING"/>
    <property type="match status" value="1"/>
</dbReference>
<dbReference type="InterPro" id="IPR044926">
    <property type="entry name" value="RGS_subdomain_2"/>
</dbReference>
<reference evidence="3" key="2">
    <citation type="submission" date="2025-08" db="UniProtKB">
        <authorList>
            <consortium name="Ensembl"/>
        </authorList>
    </citation>
    <scope>IDENTIFICATION</scope>
</reference>
<proteinExistence type="predicted"/>
<dbReference type="GeneTree" id="ENSGT00940000157937"/>
<gene>
    <name evidence="3" type="primary">LOC114769357</name>
</gene>
<evidence type="ECO:0000259" key="2">
    <source>
        <dbReference type="PROSITE" id="PS50132"/>
    </source>
</evidence>
<accession>A0AAY4CGF5</accession>
<dbReference type="PANTHER" id="PTHR10845:SF43">
    <property type="entry name" value="REGULATOR OF G-PROTEIN SIGNALING 2"/>
    <property type="match status" value="1"/>
</dbReference>
<dbReference type="InterPro" id="IPR036305">
    <property type="entry name" value="RGS_sf"/>
</dbReference>
<keyword evidence="4" id="KW-1185">Reference proteome</keyword>
<dbReference type="SMART" id="SM00315">
    <property type="entry name" value="RGS"/>
    <property type="match status" value="1"/>
</dbReference>
<dbReference type="SUPFAM" id="SSF48097">
    <property type="entry name" value="Regulator of G-protein signaling, RGS"/>
    <property type="match status" value="1"/>
</dbReference>
<dbReference type="Proteomes" id="UP000694580">
    <property type="component" value="Chromosome 19"/>
</dbReference>
<dbReference type="Gene3D" id="1.10.167.10">
    <property type="entry name" value="Regulator of G-protein Signalling 4, domain 2"/>
    <property type="match status" value="1"/>
</dbReference>
<dbReference type="InterPro" id="IPR016137">
    <property type="entry name" value="RGS"/>
</dbReference>
<dbReference type="InterPro" id="IPR024066">
    <property type="entry name" value="RGS_subdom1/3"/>
</dbReference>
<dbReference type="Pfam" id="PF00615">
    <property type="entry name" value="RGS"/>
    <property type="match status" value="1"/>
</dbReference>
<evidence type="ECO:0000256" key="1">
    <source>
        <dbReference type="SAM" id="MobiDB-lite"/>
    </source>
</evidence>
<feature type="domain" description="RGS" evidence="2">
    <location>
        <begin position="64"/>
        <end position="133"/>
    </location>
</feature>
<dbReference type="PROSITE" id="PS50132">
    <property type="entry name" value="RGS"/>
    <property type="match status" value="1"/>
</dbReference>
<feature type="region of interest" description="Disordered" evidence="1">
    <location>
        <begin position="145"/>
        <end position="164"/>
    </location>
</feature>
<reference evidence="3" key="3">
    <citation type="submission" date="2025-09" db="UniProtKB">
        <authorList>
            <consortium name="Ensembl"/>
        </authorList>
    </citation>
    <scope>IDENTIFICATION</scope>
</reference>
<dbReference type="Ensembl" id="ENSDCDT00010039928.1">
    <property type="protein sequence ID" value="ENSDCDP00010032178.1"/>
    <property type="gene ID" value="ENSDCDG00010020617.1"/>
</dbReference>
<dbReference type="FunFam" id="1.10.167.10:FF:000001">
    <property type="entry name" value="Putative regulator of g-protein signaling 12"/>
    <property type="match status" value="1"/>
</dbReference>
<name>A0AAY4CGF5_9TELE</name>
<dbReference type="AlphaFoldDB" id="A0AAY4CGF5"/>
<evidence type="ECO:0000313" key="4">
    <source>
        <dbReference type="Proteomes" id="UP000694580"/>
    </source>
</evidence>
<evidence type="ECO:0000313" key="3">
    <source>
        <dbReference type="Ensembl" id="ENSDCDP00010032178.1"/>
    </source>
</evidence>
<dbReference type="PRINTS" id="PR01301">
    <property type="entry name" value="RGSPROTEIN"/>
</dbReference>